<dbReference type="PROSITE" id="PS50127">
    <property type="entry name" value="UBC_2"/>
    <property type="match status" value="1"/>
</dbReference>
<dbReference type="OrthoDB" id="2525806at2759"/>
<dbReference type="GO" id="GO:0016740">
    <property type="term" value="F:transferase activity"/>
    <property type="evidence" value="ECO:0007669"/>
    <property type="project" value="UniProtKB-KW"/>
</dbReference>
<feature type="compositionally biased region" description="Polar residues" evidence="4">
    <location>
        <begin position="600"/>
        <end position="612"/>
    </location>
</feature>
<dbReference type="EMBL" id="PUHQ01000013">
    <property type="protein sequence ID" value="KAG0664639.1"/>
    <property type="molecule type" value="Genomic_DNA"/>
</dbReference>
<dbReference type="InterPro" id="IPR050113">
    <property type="entry name" value="Ub_conjugating_enzyme"/>
</dbReference>
<keyword evidence="5" id="KW-0812">Transmembrane</keyword>
<feature type="compositionally biased region" description="Gly residues" evidence="4">
    <location>
        <begin position="442"/>
        <end position="451"/>
    </location>
</feature>
<dbReference type="FunFam" id="3.10.110.10:FF:000090">
    <property type="entry name" value="Ubiquitin-conjugating enzyme E2-17 kDa"/>
    <property type="match status" value="1"/>
</dbReference>
<evidence type="ECO:0000256" key="1">
    <source>
        <dbReference type="ARBA" id="ARBA00022679"/>
    </source>
</evidence>
<feature type="compositionally biased region" description="Polar residues" evidence="4">
    <location>
        <begin position="220"/>
        <end position="246"/>
    </location>
</feature>
<dbReference type="SMART" id="SM00212">
    <property type="entry name" value="UBCc"/>
    <property type="match status" value="1"/>
</dbReference>
<feature type="compositionally biased region" description="Basic and acidic residues" evidence="4">
    <location>
        <begin position="353"/>
        <end position="367"/>
    </location>
</feature>
<organism evidence="7 8">
    <name type="scientific">Rhodotorula mucilaginosa</name>
    <name type="common">Yeast</name>
    <name type="synonym">Rhodotorula rubra</name>
    <dbReference type="NCBI Taxonomy" id="5537"/>
    <lineage>
        <taxon>Eukaryota</taxon>
        <taxon>Fungi</taxon>
        <taxon>Dikarya</taxon>
        <taxon>Basidiomycota</taxon>
        <taxon>Pucciniomycotina</taxon>
        <taxon>Microbotryomycetes</taxon>
        <taxon>Sporidiobolales</taxon>
        <taxon>Sporidiobolaceae</taxon>
        <taxon>Rhodotorula</taxon>
    </lineage>
</organism>
<accession>A0A9P7B7S2</accession>
<dbReference type="Pfam" id="PF00179">
    <property type="entry name" value="UQ_con"/>
    <property type="match status" value="1"/>
</dbReference>
<sequence length="786" mass="82773">MAFNGMPQIPSVSQAQLAITATQFSSFATPAITVPFPSVYAGQTQIPFTFSATPTYAATRIPTTLGGQAATAGVHSINSEASAAGYRTHDYGNNGGGSGWPVWATAVIATAGGLAVILVVVGLLCWRHRKRQKANRRANALAGAQGPQGFKERKDFYRQPGGDGGRGGMAGTGAAIGGAAALGEKSRRSHRPPAVDTQGPEGRPTAYGQGDYPMQPYANAPTQSTRPDQPITPTRPTSFAQQQQYSAAPPGFPAYVPFRNHQREDSAGSNTGLLPPAAGFAYGENSPDHHGGWATTPPRRAPNDYAGDSPHSPAHLLVNANGNGNGYGQGYGYNDTPRSSTTVSTGGTGGDPYRWDQDPDLADHMPNPEESSAALGRAMMMGGGGGVQHGNEEYHHPLSAASGGGASTNPVTPERHHLPTGYRLSAEQDASAYGARAAPAQRGGGGGGGSGSMALAAAYAHADRAPSPASYPPPVSRPHSRNASRPRSAAAAAARDSAYEGRRSVTPSSAVSGGRRSVDGYEGGGGSSSRGSSRPRSAQPPVSLAPPIALPRRSLDQQQQSTGRRSLDAAPSRRPTSRTSNYQQHRRSAYDPSWDDASVYSDQQDAAVRSSTPNALVQQAANFVGRRPSRRLPLAADSVLRDFKRLQSDPPGGISGAPSPDNLMVWNAVIFGPADTPFEDGTFRLVLTFDESYPNKPPVVKFISKMFHPNVYANGELCLDILQNRWSPTYDVAAILTSIQSLLHDPNPNSPANVEAATLYRDNNKDYVKRVRATVEQSWVDEDIPI</sequence>
<dbReference type="Proteomes" id="UP000777482">
    <property type="component" value="Unassembled WGS sequence"/>
</dbReference>
<keyword evidence="5" id="KW-1133">Transmembrane helix</keyword>
<keyword evidence="8" id="KW-1185">Reference proteome</keyword>
<feature type="region of interest" description="Disordered" evidence="4">
    <location>
        <begin position="464"/>
        <end position="612"/>
    </location>
</feature>
<keyword evidence="5" id="KW-0472">Membrane</keyword>
<dbReference type="PANTHER" id="PTHR24067">
    <property type="entry name" value="UBIQUITIN-CONJUGATING ENZYME E2"/>
    <property type="match status" value="1"/>
</dbReference>
<name>A0A9P7B7S2_RHOMI</name>
<feature type="transmembrane region" description="Helical" evidence="5">
    <location>
        <begin position="102"/>
        <end position="126"/>
    </location>
</feature>
<dbReference type="Gene3D" id="3.10.110.10">
    <property type="entry name" value="Ubiquitin Conjugating Enzyme"/>
    <property type="match status" value="1"/>
</dbReference>
<feature type="region of interest" description="Disordered" evidence="4">
    <location>
        <begin position="180"/>
        <end position="250"/>
    </location>
</feature>
<evidence type="ECO:0000259" key="6">
    <source>
        <dbReference type="PROSITE" id="PS50127"/>
    </source>
</evidence>
<feature type="domain" description="UBC core" evidence="6">
    <location>
        <begin position="634"/>
        <end position="780"/>
    </location>
</feature>
<keyword evidence="1" id="KW-0808">Transferase</keyword>
<feature type="active site" description="Glycyl thioester intermediate" evidence="3">
    <location>
        <position position="718"/>
    </location>
</feature>
<gene>
    <name evidence="7" type="primary">UBC2</name>
    <name evidence="7" type="ORF">C6P46_001235</name>
</gene>
<evidence type="ECO:0000313" key="8">
    <source>
        <dbReference type="Proteomes" id="UP000777482"/>
    </source>
</evidence>
<dbReference type="InterPro" id="IPR023313">
    <property type="entry name" value="UBQ-conjugating_AS"/>
</dbReference>
<dbReference type="InterPro" id="IPR000608">
    <property type="entry name" value="UBC"/>
</dbReference>
<keyword evidence="2" id="KW-0833">Ubl conjugation pathway</keyword>
<dbReference type="PROSITE" id="PS00183">
    <property type="entry name" value="UBC_1"/>
    <property type="match status" value="1"/>
</dbReference>
<evidence type="ECO:0000256" key="2">
    <source>
        <dbReference type="ARBA" id="ARBA00022786"/>
    </source>
</evidence>
<dbReference type="CDD" id="cd23790">
    <property type="entry name" value="UBCc_UBE2A_2B"/>
    <property type="match status" value="1"/>
</dbReference>
<protein>
    <submittedName>
        <fullName evidence="7">Ubiquitin-conjugating enzyme E2 2</fullName>
    </submittedName>
</protein>
<reference evidence="7 8" key="1">
    <citation type="submission" date="2020-11" db="EMBL/GenBank/DDBJ databases">
        <title>Kefir isolates.</title>
        <authorList>
            <person name="Marcisauskas S."/>
            <person name="Kim Y."/>
            <person name="Blasche S."/>
        </authorList>
    </citation>
    <scope>NUCLEOTIDE SEQUENCE [LARGE SCALE GENOMIC DNA]</scope>
    <source>
        <strain evidence="7 8">KR</strain>
    </source>
</reference>
<proteinExistence type="predicted"/>
<feature type="region of interest" description="Disordered" evidence="4">
    <location>
        <begin position="285"/>
        <end position="451"/>
    </location>
</feature>
<dbReference type="AlphaFoldDB" id="A0A9P7B7S2"/>
<feature type="compositionally biased region" description="Low complexity" evidence="4">
    <location>
        <begin position="485"/>
        <end position="496"/>
    </location>
</feature>
<comment type="caution">
    <text evidence="7">The sequence shown here is derived from an EMBL/GenBank/DDBJ whole genome shotgun (WGS) entry which is preliminary data.</text>
</comment>
<evidence type="ECO:0000313" key="7">
    <source>
        <dbReference type="EMBL" id="KAG0664639.1"/>
    </source>
</evidence>
<evidence type="ECO:0000256" key="4">
    <source>
        <dbReference type="SAM" id="MobiDB-lite"/>
    </source>
</evidence>
<evidence type="ECO:0000256" key="5">
    <source>
        <dbReference type="SAM" id="Phobius"/>
    </source>
</evidence>
<dbReference type="SUPFAM" id="SSF54495">
    <property type="entry name" value="UBC-like"/>
    <property type="match status" value="1"/>
</dbReference>
<feature type="compositionally biased region" description="Low complexity" evidence="4">
    <location>
        <begin position="430"/>
        <end position="441"/>
    </location>
</feature>
<dbReference type="InterPro" id="IPR016135">
    <property type="entry name" value="UBQ-conjugating_enzyme/RWD"/>
</dbReference>
<evidence type="ECO:0000256" key="3">
    <source>
        <dbReference type="PROSITE-ProRule" id="PRU10133"/>
    </source>
</evidence>